<dbReference type="AlphaFoldDB" id="A0AA37Q8F8"/>
<dbReference type="Proteomes" id="UP001161325">
    <property type="component" value="Unassembled WGS sequence"/>
</dbReference>
<reference evidence="2" key="1">
    <citation type="submission" date="2022-08" db="EMBL/GenBank/DDBJ databases">
        <title>Draft genome sequencing of Roseisolibacter agri AW1220.</title>
        <authorList>
            <person name="Tobiishi Y."/>
            <person name="Tonouchi A."/>
        </authorList>
    </citation>
    <scope>NUCLEOTIDE SEQUENCE</scope>
    <source>
        <strain evidence="2">AW1220</strain>
    </source>
</reference>
<dbReference type="InterPro" id="IPR038764">
    <property type="entry name" value="GNAT_N_AcTrfase_prd"/>
</dbReference>
<dbReference type="PANTHER" id="PTHR41700">
    <property type="entry name" value="GCN5-RELATED N-ACETYLTRANSFERASE"/>
    <property type="match status" value="1"/>
</dbReference>
<dbReference type="InterPro" id="IPR000182">
    <property type="entry name" value="GNAT_dom"/>
</dbReference>
<dbReference type="EMBL" id="BRXS01000002">
    <property type="protein sequence ID" value="GLC24946.1"/>
    <property type="molecule type" value="Genomic_DNA"/>
</dbReference>
<keyword evidence="3" id="KW-1185">Reference proteome</keyword>
<comment type="caution">
    <text evidence="2">The sequence shown here is derived from an EMBL/GenBank/DDBJ whole genome shotgun (WGS) entry which is preliminary data.</text>
</comment>
<evidence type="ECO:0000259" key="1">
    <source>
        <dbReference type="PROSITE" id="PS51186"/>
    </source>
</evidence>
<dbReference type="InterPro" id="IPR016181">
    <property type="entry name" value="Acyl_CoA_acyltransferase"/>
</dbReference>
<protein>
    <recommendedName>
        <fullName evidence="1">N-acetyltransferase domain-containing protein</fullName>
    </recommendedName>
</protein>
<sequence length="236" mass="26246">MQTLAEYRECVALQEETWGEGFSERVPASVLLVSQKLGGVVAAAFQGERMVGFVFGMTGPMHGRLVHWSDMLAVRPEARGSGIGERLKRHQRELVRALGVETMHWTFDPLVARNARLNLVRLGARATEYVPNMYGAGTGSPLHGAMPTDRLVVTWDLTRDDAAPRDASEGPTVRIEVPHDVHALPPEQRAEWRAVTRAAFLEHLARGYRIVAFRRGDGDALPYYELARDAFTEDDA</sequence>
<dbReference type="PANTHER" id="PTHR41700:SF1">
    <property type="entry name" value="N-ACETYLTRANSFERASE DOMAIN-CONTAINING PROTEIN"/>
    <property type="match status" value="1"/>
</dbReference>
<dbReference type="SUPFAM" id="SSF55729">
    <property type="entry name" value="Acyl-CoA N-acyltransferases (Nat)"/>
    <property type="match status" value="1"/>
</dbReference>
<organism evidence="2 3">
    <name type="scientific">Roseisolibacter agri</name>
    <dbReference type="NCBI Taxonomy" id="2014610"/>
    <lineage>
        <taxon>Bacteria</taxon>
        <taxon>Pseudomonadati</taxon>
        <taxon>Gemmatimonadota</taxon>
        <taxon>Gemmatimonadia</taxon>
        <taxon>Gemmatimonadales</taxon>
        <taxon>Gemmatimonadaceae</taxon>
        <taxon>Roseisolibacter</taxon>
    </lineage>
</organism>
<gene>
    <name evidence="2" type="ORF">rosag_14590</name>
</gene>
<dbReference type="GO" id="GO:0016747">
    <property type="term" value="F:acyltransferase activity, transferring groups other than amino-acyl groups"/>
    <property type="evidence" value="ECO:0007669"/>
    <property type="project" value="InterPro"/>
</dbReference>
<dbReference type="CDD" id="cd04301">
    <property type="entry name" value="NAT_SF"/>
    <property type="match status" value="1"/>
</dbReference>
<dbReference type="Gene3D" id="3.40.630.30">
    <property type="match status" value="1"/>
</dbReference>
<name>A0AA37Q8F8_9BACT</name>
<evidence type="ECO:0000313" key="2">
    <source>
        <dbReference type="EMBL" id="GLC24946.1"/>
    </source>
</evidence>
<dbReference type="Pfam" id="PF00583">
    <property type="entry name" value="Acetyltransf_1"/>
    <property type="match status" value="1"/>
</dbReference>
<proteinExistence type="predicted"/>
<accession>A0AA37Q8F8</accession>
<evidence type="ECO:0000313" key="3">
    <source>
        <dbReference type="Proteomes" id="UP001161325"/>
    </source>
</evidence>
<feature type="domain" description="N-acetyltransferase" evidence="1">
    <location>
        <begin position="1"/>
        <end position="149"/>
    </location>
</feature>
<dbReference type="PROSITE" id="PS51186">
    <property type="entry name" value="GNAT"/>
    <property type="match status" value="1"/>
</dbReference>